<protein>
    <submittedName>
        <fullName evidence="1">Uncharacterized protein</fullName>
    </submittedName>
</protein>
<sequence length="130" mass="14745">MRGRSSSPLLSSTTRWEMSASEEIYTSITSTARRLVIRKPILAARIVYEALRCRISLKRKAVYGMEVTSGAAWYCKIQRGRMSLIKNKKSNGEATHHGVRDVTPIIDLKFRLPALLPLDDCQTRSSFESR</sequence>
<organism evidence="1 2">
    <name type="scientific">Elysia crispata</name>
    <name type="common">lettuce slug</name>
    <dbReference type="NCBI Taxonomy" id="231223"/>
    <lineage>
        <taxon>Eukaryota</taxon>
        <taxon>Metazoa</taxon>
        <taxon>Spiralia</taxon>
        <taxon>Lophotrochozoa</taxon>
        <taxon>Mollusca</taxon>
        <taxon>Gastropoda</taxon>
        <taxon>Heterobranchia</taxon>
        <taxon>Euthyneura</taxon>
        <taxon>Panpulmonata</taxon>
        <taxon>Sacoglossa</taxon>
        <taxon>Placobranchoidea</taxon>
        <taxon>Plakobranchidae</taxon>
        <taxon>Elysia</taxon>
    </lineage>
</organism>
<dbReference type="Proteomes" id="UP001283361">
    <property type="component" value="Unassembled WGS sequence"/>
</dbReference>
<proteinExistence type="predicted"/>
<keyword evidence="2" id="KW-1185">Reference proteome</keyword>
<reference evidence="1" key="1">
    <citation type="journal article" date="2023" name="G3 (Bethesda)">
        <title>A reference genome for the long-term kleptoplast-retaining sea slug Elysia crispata morphotype clarki.</title>
        <authorList>
            <person name="Eastman K.E."/>
            <person name="Pendleton A.L."/>
            <person name="Shaikh M.A."/>
            <person name="Suttiyut T."/>
            <person name="Ogas R."/>
            <person name="Tomko P."/>
            <person name="Gavelis G."/>
            <person name="Widhalm J.R."/>
            <person name="Wisecaver J.H."/>
        </authorList>
    </citation>
    <scope>NUCLEOTIDE SEQUENCE</scope>
    <source>
        <strain evidence="1">ECLA1</strain>
    </source>
</reference>
<accession>A0AAE1B870</accession>
<name>A0AAE1B870_9GAST</name>
<evidence type="ECO:0000313" key="2">
    <source>
        <dbReference type="Proteomes" id="UP001283361"/>
    </source>
</evidence>
<dbReference type="EMBL" id="JAWDGP010000342">
    <property type="protein sequence ID" value="KAK3801243.1"/>
    <property type="molecule type" value="Genomic_DNA"/>
</dbReference>
<comment type="caution">
    <text evidence="1">The sequence shown here is derived from an EMBL/GenBank/DDBJ whole genome shotgun (WGS) entry which is preliminary data.</text>
</comment>
<dbReference type="AlphaFoldDB" id="A0AAE1B870"/>
<gene>
    <name evidence="1" type="ORF">RRG08_067047</name>
</gene>
<evidence type="ECO:0000313" key="1">
    <source>
        <dbReference type="EMBL" id="KAK3801243.1"/>
    </source>
</evidence>